<dbReference type="InterPro" id="IPR038765">
    <property type="entry name" value="Papain-like_cys_pep_sf"/>
</dbReference>
<name>A0A3G8F2N9_9CAUD</name>
<protein>
    <recommendedName>
        <fullName evidence="2">Peptidase C51 domain-containing protein</fullName>
    </recommendedName>
</protein>
<keyword evidence="1" id="KW-0929">Antimicrobial</keyword>
<sequence length="151" mass="17186">MMHDKAAEYIGINAERKRGLMNYYNENCARFVKPSRRYYIKDGDNWCAMFTSVIANMYGLSPDQFPYEVSVGEQVKLARQMGIYTANMELAKPDDLIIFDWQGVNGWPDHVGFIKEIKNGVITTIEGNYKGTVGGRIIAMNSKFINGVIRL</sequence>
<proteinExistence type="predicted"/>
<dbReference type="Pfam" id="PF05257">
    <property type="entry name" value="CHAP"/>
    <property type="match status" value="1"/>
</dbReference>
<reference evidence="4" key="1">
    <citation type="submission" date="2018-10" db="EMBL/GenBank/DDBJ databases">
        <authorList>
            <person name="Olsen N.S."/>
            <person name="Kot W."/>
            <person name="Hansen L.H."/>
        </authorList>
    </citation>
    <scope>NUCLEOTIDE SEQUENCE [LARGE SCALE GENOMIC DNA]</scope>
</reference>
<evidence type="ECO:0000313" key="4">
    <source>
        <dbReference type="Proteomes" id="UP000270048"/>
    </source>
</evidence>
<evidence type="ECO:0000259" key="2">
    <source>
        <dbReference type="Pfam" id="PF05257"/>
    </source>
</evidence>
<dbReference type="SMR" id="A0A3G8F2N9"/>
<dbReference type="Proteomes" id="UP000270048">
    <property type="component" value="Segment"/>
</dbReference>
<organism evidence="3 4">
    <name type="scientific">Salmonella phage Astrid</name>
    <dbReference type="NCBI Taxonomy" id="2483851"/>
    <lineage>
        <taxon>Viruses</taxon>
        <taxon>Duplodnaviria</taxon>
        <taxon>Heunggongvirae</taxon>
        <taxon>Uroviricota</taxon>
        <taxon>Caudoviricetes</taxon>
        <taxon>Astrithrvirus</taxon>
        <taxon>Astrithrvirus astrithr</taxon>
    </lineage>
</organism>
<evidence type="ECO:0000256" key="1">
    <source>
        <dbReference type="ARBA" id="ARBA00022529"/>
    </source>
</evidence>
<dbReference type="InterPro" id="IPR007921">
    <property type="entry name" value="CHAP_dom"/>
</dbReference>
<dbReference type="SUPFAM" id="SSF54001">
    <property type="entry name" value="Cysteine proteinases"/>
    <property type="match status" value="1"/>
</dbReference>
<dbReference type="GO" id="GO:0001897">
    <property type="term" value="P:symbiont-mediated cytolysis of host cell"/>
    <property type="evidence" value="ECO:0007669"/>
    <property type="project" value="UniProtKB-ARBA"/>
</dbReference>
<dbReference type="EMBL" id="MK080312">
    <property type="protein sequence ID" value="AZF88304.1"/>
    <property type="molecule type" value="Genomic_DNA"/>
</dbReference>
<evidence type="ECO:0000313" key="3">
    <source>
        <dbReference type="EMBL" id="AZF88304.1"/>
    </source>
</evidence>
<feature type="domain" description="Peptidase C51" evidence="2">
    <location>
        <begin position="42"/>
        <end position="128"/>
    </location>
</feature>
<accession>A0A3G8F2N9</accession>